<evidence type="ECO:0000313" key="4">
    <source>
        <dbReference type="Proteomes" id="UP000007015"/>
    </source>
</evidence>
<feature type="region of interest" description="Disordered" evidence="1">
    <location>
        <begin position="217"/>
        <end position="309"/>
    </location>
</feature>
<accession>B8BH40</accession>
<evidence type="ECO:0000259" key="2">
    <source>
        <dbReference type="Pfam" id="PF12776"/>
    </source>
</evidence>
<reference evidence="3 4" key="1">
    <citation type="journal article" date="2005" name="PLoS Biol.">
        <title>The genomes of Oryza sativa: a history of duplications.</title>
        <authorList>
            <person name="Yu J."/>
            <person name="Wang J."/>
            <person name="Lin W."/>
            <person name="Li S."/>
            <person name="Li H."/>
            <person name="Zhou J."/>
            <person name="Ni P."/>
            <person name="Dong W."/>
            <person name="Hu S."/>
            <person name="Zeng C."/>
            <person name="Zhang J."/>
            <person name="Zhang Y."/>
            <person name="Li R."/>
            <person name="Xu Z."/>
            <person name="Li S."/>
            <person name="Li X."/>
            <person name="Zheng H."/>
            <person name="Cong L."/>
            <person name="Lin L."/>
            <person name="Yin J."/>
            <person name="Geng J."/>
            <person name="Li G."/>
            <person name="Shi J."/>
            <person name="Liu J."/>
            <person name="Lv H."/>
            <person name="Li J."/>
            <person name="Wang J."/>
            <person name="Deng Y."/>
            <person name="Ran L."/>
            <person name="Shi X."/>
            <person name="Wang X."/>
            <person name="Wu Q."/>
            <person name="Li C."/>
            <person name="Ren X."/>
            <person name="Wang J."/>
            <person name="Wang X."/>
            <person name="Li D."/>
            <person name="Liu D."/>
            <person name="Zhang X."/>
            <person name="Ji Z."/>
            <person name="Zhao W."/>
            <person name="Sun Y."/>
            <person name="Zhang Z."/>
            <person name="Bao J."/>
            <person name="Han Y."/>
            <person name="Dong L."/>
            <person name="Ji J."/>
            <person name="Chen P."/>
            <person name="Wu S."/>
            <person name="Liu J."/>
            <person name="Xiao Y."/>
            <person name="Bu D."/>
            <person name="Tan J."/>
            <person name="Yang L."/>
            <person name="Ye C."/>
            <person name="Zhang J."/>
            <person name="Xu J."/>
            <person name="Zhou Y."/>
            <person name="Yu Y."/>
            <person name="Zhang B."/>
            <person name="Zhuang S."/>
            <person name="Wei H."/>
            <person name="Liu B."/>
            <person name="Lei M."/>
            <person name="Yu H."/>
            <person name="Li Y."/>
            <person name="Xu H."/>
            <person name="Wei S."/>
            <person name="He X."/>
            <person name="Fang L."/>
            <person name="Zhang Z."/>
            <person name="Zhang Y."/>
            <person name="Huang X."/>
            <person name="Su Z."/>
            <person name="Tong W."/>
            <person name="Li J."/>
            <person name="Tong Z."/>
            <person name="Li S."/>
            <person name="Ye J."/>
            <person name="Wang L."/>
            <person name="Fang L."/>
            <person name="Lei T."/>
            <person name="Chen C."/>
            <person name="Chen H."/>
            <person name="Xu Z."/>
            <person name="Li H."/>
            <person name="Huang H."/>
            <person name="Zhang F."/>
            <person name="Xu H."/>
            <person name="Li N."/>
            <person name="Zhao C."/>
            <person name="Li S."/>
            <person name="Dong L."/>
            <person name="Huang Y."/>
            <person name="Li L."/>
            <person name="Xi Y."/>
            <person name="Qi Q."/>
            <person name="Li W."/>
            <person name="Zhang B."/>
            <person name="Hu W."/>
            <person name="Zhang Y."/>
            <person name="Tian X."/>
            <person name="Jiao Y."/>
            <person name="Liang X."/>
            <person name="Jin J."/>
            <person name="Gao L."/>
            <person name="Zheng W."/>
            <person name="Hao B."/>
            <person name="Liu S."/>
            <person name="Wang W."/>
            <person name="Yuan L."/>
            <person name="Cao M."/>
            <person name="McDermott J."/>
            <person name="Samudrala R."/>
            <person name="Wang J."/>
            <person name="Wong G.K."/>
            <person name="Yang H."/>
        </authorList>
    </citation>
    <scope>NUCLEOTIDE SEQUENCE [LARGE SCALE GENOMIC DNA]</scope>
    <source>
        <strain evidence="4">cv. 93-11</strain>
    </source>
</reference>
<feature type="compositionally biased region" description="Low complexity" evidence="1">
    <location>
        <begin position="244"/>
        <end position="263"/>
    </location>
</feature>
<evidence type="ECO:0000256" key="1">
    <source>
        <dbReference type="SAM" id="MobiDB-lite"/>
    </source>
</evidence>
<evidence type="ECO:0000313" key="3">
    <source>
        <dbReference type="EMBL" id="EEC67039.1"/>
    </source>
</evidence>
<gene>
    <name evidence="3" type="ORF">OsI_33778</name>
</gene>
<sequence length="441" mass="46371">MDDDGRRSKRRRDPPPPSAGEAGPSRTRKTKRANEEEEVVDAIARALTAYLASSRDAAVSFVRRVTPATVVRCIDGEHWAAASSSEVIPINYSIARELEIFLKICVEEDAANNIPGDAPDPDECRNIARKMREKTGKAFTQEQIRNEWDHAHRRFTNWCWLMGIDDNTATVHAIRKGTNKYKHVLEFFENNRVPAARNVGGNYGHVAGGGDDAVDVTGVGAEGWTQGGGGGGAAARPEEPAWSPTPSSSPSSSASSDSSVAPDSSRRRQREGEKTGEAERRLIYHQSAPPHIGVPPPQGGFPPRQIGGGSGRPGFGAHGCGLGWPGSGAQEGGLGCPGSGVHGGGLGLSRLGVQRPVFGAHGGGSSWLGRGVLGGYSSWSGSRVQGGHLGWSGFGVRRPGFGAQGGGSSWPGFGVQGGGLGWPGSEDREVVQAYQDLKCRG</sequence>
<dbReference type="EMBL" id="CM000135">
    <property type="protein sequence ID" value="EEC67039.1"/>
    <property type="molecule type" value="Genomic_DNA"/>
</dbReference>
<dbReference type="Pfam" id="PF12776">
    <property type="entry name" value="Myb_DNA-bind_3"/>
    <property type="match status" value="1"/>
</dbReference>
<dbReference type="HOGENOM" id="CLU_621725_0_0_1"/>
<dbReference type="AlphaFoldDB" id="B8BH40"/>
<organism evidence="3 4">
    <name type="scientific">Oryza sativa subsp. indica</name>
    <name type="common">Rice</name>
    <dbReference type="NCBI Taxonomy" id="39946"/>
    <lineage>
        <taxon>Eukaryota</taxon>
        <taxon>Viridiplantae</taxon>
        <taxon>Streptophyta</taxon>
        <taxon>Embryophyta</taxon>
        <taxon>Tracheophyta</taxon>
        <taxon>Spermatophyta</taxon>
        <taxon>Magnoliopsida</taxon>
        <taxon>Liliopsida</taxon>
        <taxon>Poales</taxon>
        <taxon>Poaceae</taxon>
        <taxon>BOP clade</taxon>
        <taxon>Oryzoideae</taxon>
        <taxon>Oryzeae</taxon>
        <taxon>Oryzinae</taxon>
        <taxon>Oryza</taxon>
        <taxon>Oryza sativa</taxon>
    </lineage>
</organism>
<feature type="region of interest" description="Disordered" evidence="1">
    <location>
        <begin position="1"/>
        <end position="37"/>
    </location>
</feature>
<dbReference type="Gramene" id="BGIOSGA033030-TA">
    <property type="protein sequence ID" value="BGIOSGA033030-PA"/>
    <property type="gene ID" value="BGIOSGA033030"/>
</dbReference>
<feature type="compositionally biased region" description="Basic and acidic residues" evidence="1">
    <location>
        <begin position="264"/>
        <end position="282"/>
    </location>
</feature>
<keyword evidence="4" id="KW-1185">Reference proteome</keyword>
<proteinExistence type="predicted"/>
<dbReference type="InterPro" id="IPR024752">
    <property type="entry name" value="Myb/SANT-like_dom"/>
</dbReference>
<name>B8BH40_ORYSI</name>
<dbReference type="Proteomes" id="UP000007015">
    <property type="component" value="Chromosome 10"/>
</dbReference>
<protein>
    <recommendedName>
        <fullName evidence="2">Myb/SANT-like domain-containing protein</fullName>
    </recommendedName>
</protein>
<feature type="domain" description="Myb/SANT-like" evidence="2">
    <location>
        <begin position="99"/>
        <end position="163"/>
    </location>
</feature>